<evidence type="ECO:0000259" key="4">
    <source>
        <dbReference type="PROSITE" id="PS50097"/>
    </source>
</evidence>
<comment type="subcellular location">
    <subcellularLocation>
        <location evidence="1">Nucleus</location>
    </subcellularLocation>
</comment>
<evidence type="ECO:0000256" key="1">
    <source>
        <dbReference type="ARBA" id="ARBA00004123"/>
    </source>
</evidence>
<proteinExistence type="predicted"/>
<dbReference type="InterPro" id="IPR011333">
    <property type="entry name" value="SKP1/BTB/POZ_sf"/>
</dbReference>
<dbReference type="GO" id="GO:1902275">
    <property type="term" value="P:regulation of chromatin organization"/>
    <property type="evidence" value="ECO:0007669"/>
    <property type="project" value="EnsemblMetazoa"/>
</dbReference>
<reference evidence="5 6" key="1">
    <citation type="journal article" date="2007" name="Nature">
        <title>Evolution of genes and genomes on the Drosophila phylogeny.</title>
        <authorList>
            <consortium name="Drosophila 12 Genomes Consortium"/>
            <person name="Clark A.G."/>
            <person name="Eisen M.B."/>
            <person name="Smith D.R."/>
            <person name="Bergman C.M."/>
            <person name="Oliver B."/>
            <person name="Markow T.A."/>
            <person name="Kaufman T.C."/>
            <person name="Kellis M."/>
            <person name="Gelbart W."/>
            <person name="Iyer V.N."/>
            <person name="Pollard D.A."/>
            <person name="Sackton T.B."/>
            <person name="Larracuente A.M."/>
            <person name="Singh N.D."/>
            <person name="Abad J.P."/>
            <person name="Abt D.N."/>
            <person name="Adryan B."/>
            <person name="Aguade M."/>
            <person name="Akashi H."/>
            <person name="Anderson W.W."/>
            <person name="Aquadro C.F."/>
            <person name="Ardell D.H."/>
            <person name="Arguello R."/>
            <person name="Artieri C.G."/>
            <person name="Barbash D.A."/>
            <person name="Barker D."/>
            <person name="Barsanti P."/>
            <person name="Batterham P."/>
            <person name="Batzoglou S."/>
            <person name="Begun D."/>
            <person name="Bhutkar A."/>
            <person name="Blanco E."/>
            <person name="Bosak S.A."/>
            <person name="Bradley R.K."/>
            <person name="Brand A.D."/>
            <person name="Brent M.R."/>
            <person name="Brooks A.N."/>
            <person name="Brown R.H."/>
            <person name="Butlin R.K."/>
            <person name="Caggese C."/>
            <person name="Calvi B.R."/>
            <person name="Bernardo de Carvalho A."/>
            <person name="Caspi A."/>
            <person name="Castrezana S."/>
            <person name="Celniker S.E."/>
            <person name="Chang J.L."/>
            <person name="Chapple C."/>
            <person name="Chatterji S."/>
            <person name="Chinwalla A."/>
            <person name="Civetta A."/>
            <person name="Clifton S.W."/>
            <person name="Comeron J.M."/>
            <person name="Costello J.C."/>
            <person name="Coyne J.A."/>
            <person name="Daub J."/>
            <person name="David R.G."/>
            <person name="Delcher A.L."/>
            <person name="Delehaunty K."/>
            <person name="Do C.B."/>
            <person name="Ebling H."/>
            <person name="Edwards K."/>
            <person name="Eickbush T."/>
            <person name="Evans J.D."/>
            <person name="Filipski A."/>
            <person name="Findeiss S."/>
            <person name="Freyhult E."/>
            <person name="Fulton L."/>
            <person name="Fulton R."/>
            <person name="Garcia A.C."/>
            <person name="Gardiner A."/>
            <person name="Garfield D.A."/>
            <person name="Garvin B.E."/>
            <person name="Gibson G."/>
            <person name="Gilbert D."/>
            <person name="Gnerre S."/>
            <person name="Godfrey J."/>
            <person name="Good R."/>
            <person name="Gotea V."/>
            <person name="Gravely B."/>
            <person name="Greenberg A.J."/>
            <person name="Griffiths-Jones S."/>
            <person name="Gross S."/>
            <person name="Guigo R."/>
            <person name="Gustafson E.A."/>
            <person name="Haerty W."/>
            <person name="Hahn M.W."/>
            <person name="Halligan D.L."/>
            <person name="Halpern A.L."/>
            <person name="Halter G.M."/>
            <person name="Han M.V."/>
            <person name="Heger A."/>
            <person name="Hillier L."/>
            <person name="Hinrichs A.S."/>
            <person name="Holmes I."/>
            <person name="Hoskins R.A."/>
            <person name="Hubisz M.J."/>
            <person name="Hultmark D."/>
            <person name="Huntley M.A."/>
            <person name="Jaffe D.B."/>
            <person name="Jagadeeshan S."/>
            <person name="Jeck W.R."/>
            <person name="Johnson J."/>
            <person name="Jones C.D."/>
            <person name="Jordan W.C."/>
            <person name="Karpen G.H."/>
            <person name="Kataoka E."/>
            <person name="Keightley P.D."/>
            <person name="Kheradpour P."/>
            <person name="Kirkness E.F."/>
            <person name="Koerich L.B."/>
            <person name="Kristiansen K."/>
            <person name="Kudrna D."/>
            <person name="Kulathinal R.J."/>
            <person name="Kumar S."/>
            <person name="Kwok R."/>
            <person name="Lander E."/>
            <person name="Langley C.H."/>
            <person name="Lapoint R."/>
            <person name="Lazzaro B.P."/>
            <person name="Lee S.J."/>
            <person name="Levesque L."/>
            <person name="Li R."/>
            <person name="Lin C.F."/>
            <person name="Lin M.F."/>
            <person name="Lindblad-Toh K."/>
            <person name="Llopart A."/>
            <person name="Long M."/>
            <person name="Low L."/>
            <person name="Lozovsky E."/>
            <person name="Lu J."/>
            <person name="Luo M."/>
            <person name="Machado C.A."/>
            <person name="Makalowski W."/>
            <person name="Marzo M."/>
            <person name="Matsuda M."/>
            <person name="Matzkin L."/>
            <person name="McAllister B."/>
            <person name="McBride C.S."/>
            <person name="McKernan B."/>
            <person name="McKernan K."/>
            <person name="Mendez-Lago M."/>
            <person name="Minx P."/>
            <person name="Mollenhauer M.U."/>
            <person name="Montooth K."/>
            <person name="Mount S.M."/>
            <person name="Mu X."/>
            <person name="Myers E."/>
            <person name="Negre B."/>
            <person name="Newfeld S."/>
            <person name="Nielsen R."/>
            <person name="Noor M.A."/>
            <person name="O'Grady P."/>
            <person name="Pachter L."/>
            <person name="Papaceit M."/>
            <person name="Parisi M.J."/>
            <person name="Parisi M."/>
            <person name="Parts L."/>
            <person name="Pedersen J.S."/>
            <person name="Pesole G."/>
            <person name="Phillippy A.M."/>
            <person name="Ponting C.P."/>
            <person name="Pop M."/>
            <person name="Porcelli D."/>
            <person name="Powell J.R."/>
            <person name="Prohaska S."/>
            <person name="Pruitt K."/>
            <person name="Puig M."/>
            <person name="Quesneville H."/>
            <person name="Ram K.R."/>
            <person name="Rand D."/>
            <person name="Rasmussen M.D."/>
            <person name="Reed L.K."/>
            <person name="Reenan R."/>
            <person name="Reily A."/>
            <person name="Remington K.A."/>
            <person name="Rieger T.T."/>
            <person name="Ritchie M.G."/>
            <person name="Robin C."/>
            <person name="Rogers Y.H."/>
            <person name="Rohde C."/>
            <person name="Rozas J."/>
            <person name="Rubenfield M.J."/>
            <person name="Ruiz A."/>
            <person name="Russo S."/>
            <person name="Salzberg S.L."/>
            <person name="Sanchez-Gracia A."/>
            <person name="Saranga D.J."/>
            <person name="Sato H."/>
            <person name="Schaeffer S.W."/>
            <person name="Schatz M.C."/>
            <person name="Schlenke T."/>
            <person name="Schwartz R."/>
            <person name="Segarra C."/>
            <person name="Singh R.S."/>
            <person name="Sirot L."/>
            <person name="Sirota M."/>
            <person name="Sisneros N.B."/>
            <person name="Smith C.D."/>
            <person name="Smith T.F."/>
            <person name="Spieth J."/>
            <person name="Stage D.E."/>
            <person name="Stark A."/>
            <person name="Stephan W."/>
            <person name="Strausberg R.L."/>
            <person name="Strempel S."/>
            <person name="Sturgill D."/>
            <person name="Sutton G."/>
            <person name="Sutton G.G."/>
            <person name="Tao W."/>
            <person name="Teichmann S."/>
            <person name="Tobari Y.N."/>
            <person name="Tomimura Y."/>
            <person name="Tsolas J.M."/>
            <person name="Valente V.L."/>
            <person name="Venter E."/>
            <person name="Venter J.C."/>
            <person name="Vicario S."/>
            <person name="Vieira F.G."/>
            <person name="Vilella A.J."/>
            <person name="Villasante A."/>
            <person name="Walenz B."/>
            <person name="Wang J."/>
            <person name="Wasserman M."/>
            <person name="Watts T."/>
            <person name="Wilson D."/>
            <person name="Wilson R.K."/>
            <person name="Wing R.A."/>
            <person name="Wolfner M.F."/>
            <person name="Wong A."/>
            <person name="Wong G.K."/>
            <person name="Wu C.I."/>
            <person name="Wu G."/>
            <person name="Yamamoto D."/>
            <person name="Yang H.P."/>
            <person name="Yang S.P."/>
            <person name="Yorke J.A."/>
            <person name="Yoshida K."/>
            <person name="Zdobnov E."/>
            <person name="Zhang P."/>
            <person name="Zhang Y."/>
            <person name="Zimin A.V."/>
            <person name="Baldwin J."/>
            <person name="Abdouelleil A."/>
            <person name="Abdulkadir J."/>
            <person name="Abebe A."/>
            <person name="Abera B."/>
            <person name="Abreu J."/>
            <person name="Acer S.C."/>
            <person name="Aftuck L."/>
            <person name="Alexander A."/>
            <person name="An P."/>
            <person name="Anderson E."/>
            <person name="Anderson S."/>
            <person name="Arachi H."/>
            <person name="Azer M."/>
            <person name="Bachantsang P."/>
            <person name="Barry A."/>
            <person name="Bayul T."/>
            <person name="Berlin A."/>
            <person name="Bessette D."/>
            <person name="Bloom T."/>
            <person name="Blye J."/>
            <person name="Boguslavskiy L."/>
            <person name="Bonnet C."/>
            <person name="Boukhgalter B."/>
            <person name="Bourzgui I."/>
            <person name="Brown A."/>
            <person name="Cahill P."/>
            <person name="Channer S."/>
            <person name="Cheshatsang Y."/>
            <person name="Chuda L."/>
            <person name="Citroen M."/>
            <person name="Collymore A."/>
            <person name="Cooke P."/>
            <person name="Costello M."/>
            <person name="D'Aco K."/>
            <person name="Daza R."/>
            <person name="De Haan G."/>
            <person name="DeGray S."/>
            <person name="DeMaso C."/>
            <person name="Dhargay N."/>
            <person name="Dooley K."/>
            <person name="Dooley E."/>
            <person name="Doricent M."/>
            <person name="Dorje P."/>
            <person name="Dorjee K."/>
            <person name="Dupes A."/>
            <person name="Elong R."/>
            <person name="Falk J."/>
            <person name="Farina A."/>
            <person name="Faro S."/>
            <person name="Ferguson D."/>
            <person name="Fisher S."/>
            <person name="Foley C.D."/>
            <person name="Franke A."/>
            <person name="Friedrich D."/>
            <person name="Gadbois L."/>
            <person name="Gearin G."/>
            <person name="Gearin C.R."/>
            <person name="Giannoukos G."/>
            <person name="Goode T."/>
            <person name="Graham J."/>
            <person name="Grandbois E."/>
            <person name="Grewal S."/>
            <person name="Gyaltsen K."/>
            <person name="Hafez N."/>
            <person name="Hagos B."/>
            <person name="Hall J."/>
            <person name="Henson C."/>
            <person name="Hollinger A."/>
            <person name="Honan T."/>
            <person name="Huard M.D."/>
            <person name="Hughes L."/>
            <person name="Hurhula B."/>
            <person name="Husby M.E."/>
            <person name="Kamat A."/>
            <person name="Kanga B."/>
            <person name="Kashin S."/>
            <person name="Khazanovich D."/>
            <person name="Kisner P."/>
            <person name="Lance K."/>
            <person name="Lara M."/>
            <person name="Lee W."/>
            <person name="Lennon N."/>
            <person name="Letendre F."/>
            <person name="LeVine R."/>
            <person name="Lipovsky A."/>
            <person name="Liu X."/>
            <person name="Liu J."/>
            <person name="Liu S."/>
            <person name="Lokyitsang T."/>
            <person name="Lokyitsang Y."/>
            <person name="Lubonja R."/>
            <person name="Lui A."/>
            <person name="MacDonald P."/>
            <person name="Magnisalis V."/>
            <person name="Maru K."/>
            <person name="Matthews C."/>
            <person name="McCusker W."/>
            <person name="McDonough S."/>
            <person name="Mehta T."/>
            <person name="Meldrim J."/>
            <person name="Meneus L."/>
            <person name="Mihai O."/>
            <person name="Mihalev A."/>
            <person name="Mihova T."/>
            <person name="Mittelman R."/>
            <person name="Mlenga V."/>
            <person name="Montmayeur A."/>
            <person name="Mulrain L."/>
            <person name="Navidi A."/>
            <person name="Naylor J."/>
            <person name="Negash T."/>
            <person name="Nguyen T."/>
            <person name="Nguyen N."/>
            <person name="Nicol R."/>
            <person name="Norbu C."/>
            <person name="Norbu N."/>
            <person name="Novod N."/>
            <person name="O'Neill B."/>
            <person name="Osman S."/>
            <person name="Markiewicz E."/>
            <person name="Oyono O.L."/>
            <person name="Patti C."/>
            <person name="Phunkhang P."/>
            <person name="Pierre F."/>
            <person name="Priest M."/>
            <person name="Raghuraman S."/>
            <person name="Rege F."/>
            <person name="Reyes R."/>
            <person name="Rise C."/>
            <person name="Rogov P."/>
            <person name="Ross K."/>
            <person name="Ryan E."/>
            <person name="Settipalli S."/>
            <person name="Shea T."/>
            <person name="Sherpa N."/>
            <person name="Shi L."/>
            <person name="Shih D."/>
            <person name="Sparrow T."/>
            <person name="Spaulding J."/>
            <person name="Stalker J."/>
            <person name="Stange-Thomann N."/>
            <person name="Stavropoulos S."/>
            <person name="Stone C."/>
            <person name="Strader C."/>
            <person name="Tesfaye S."/>
            <person name="Thomson T."/>
            <person name="Thoulutsang Y."/>
            <person name="Thoulutsang D."/>
            <person name="Topham K."/>
            <person name="Topping I."/>
            <person name="Tsamla T."/>
            <person name="Vassiliev H."/>
            <person name="Vo A."/>
            <person name="Wangchuk T."/>
            <person name="Wangdi T."/>
            <person name="Weiand M."/>
            <person name="Wilkinson J."/>
            <person name="Wilson A."/>
            <person name="Yadav S."/>
            <person name="Young G."/>
            <person name="Yu Q."/>
            <person name="Zembek L."/>
            <person name="Zhong D."/>
            <person name="Zimmer A."/>
            <person name="Zwirko Z."/>
            <person name="Jaffe D.B."/>
            <person name="Alvarez P."/>
            <person name="Brockman W."/>
            <person name="Butler J."/>
            <person name="Chin C."/>
            <person name="Gnerre S."/>
            <person name="Grabherr M."/>
            <person name="Kleber M."/>
            <person name="Mauceli E."/>
            <person name="MacCallum I."/>
        </authorList>
    </citation>
    <scope>NUCLEOTIDE SEQUENCE [LARGE SCALE GENOMIC DNA]</scope>
    <source>
        <strain evidence="6">Rob3c / Tucson 14021-0248.25</strain>
    </source>
</reference>
<dbReference type="InterPro" id="IPR000210">
    <property type="entry name" value="BTB/POZ_dom"/>
</dbReference>
<dbReference type="Proteomes" id="UP000001292">
    <property type="component" value="Unassembled WGS sequence"/>
</dbReference>
<dbReference type="Pfam" id="PF00651">
    <property type="entry name" value="BTB"/>
    <property type="match status" value="1"/>
</dbReference>
<dbReference type="STRING" id="7238.B4IG86"/>
<dbReference type="GO" id="GO:0000228">
    <property type="term" value="C:nuclear chromosome"/>
    <property type="evidence" value="ECO:0007669"/>
    <property type="project" value="EnsemblMetazoa"/>
</dbReference>
<evidence type="ECO:0000313" key="6">
    <source>
        <dbReference type="Proteomes" id="UP000001292"/>
    </source>
</evidence>
<gene>
    <name evidence="5" type="primary">Dsec\GM17577</name>
    <name evidence="5" type="ORF">Dsec_GM17577</name>
</gene>
<protein>
    <submittedName>
        <fullName evidence="5">GM17577</fullName>
    </submittedName>
</protein>
<sequence length="169" mass="18695">MLFQVVLSACSSYFQSLFLEHPEGHLIVILKDVRFAELQTLVEFMYKGEVNVQYCQLSALLKTAESLKSLKKEIDCSEDDNSSHSRHMQQRSASAGGGLGGDLDYRASHESVSLRFGNTFDPGPNPVPDPAPEFPPLKIRFETNPCQNSKRNSSPRRCLSVNAFAASIG</sequence>
<dbReference type="SUPFAM" id="SSF54695">
    <property type="entry name" value="POZ domain"/>
    <property type="match status" value="1"/>
</dbReference>
<name>B4IG86_DROSE</name>
<dbReference type="GO" id="GO:0043565">
    <property type="term" value="F:sequence-specific DNA binding"/>
    <property type="evidence" value="ECO:0007669"/>
    <property type="project" value="EnsemblMetazoa"/>
</dbReference>
<keyword evidence="2" id="KW-0539">Nucleus</keyword>
<accession>B4IG86</accession>
<keyword evidence="6" id="KW-1185">Reference proteome</keyword>
<dbReference type="GO" id="GO:0005737">
    <property type="term" value="C:cytoplasm"/>
    <property type="evidence" value="ECO:0007669"/>
    <property type="project" value="EnsemblMetazoa"/>
</dbReference>
<dbReference type="PROSITE" id="PS50097">
    <property type="entry name" value="BTB"/>
    <property type="match status" value="1"/>
</dbReference>
<dbReference type="PANTHER" id="PTHR23110:SF104">
    <property type="entry name" value="MATERNAL GENE REQUIRED FOR MEIOSIS, ISOFORM H"/>
    <property type="match status" value="1"/>
</dbReference>
<feature type="region of interest" description="Disordered" evidence="3">
    <location>
        <begin position="75"/>
        <end position="103"/>
    </location>
</feature>
<dbReference type="GO" id="GO:0003682">
    <property type="term" value="F:chromatin binding"/>
    <property type="evidence" value="ECO:0007669"/>
    <property type="project" value="EnsemblMetazoa"/>
</dbReference>
<dbReference type="GO" id="GO:0006357">
    <property type="term" value="P:regulation of transcription by RNA polymerase II"/>
    <property type="evidence" value="ECO:0007669"/>
    <property type="project" value="EnsemblMetazoa"/>
</dbReference>
<evidence type="ECO:0000256" key="2">
    <source>
        <dbReference type="ARBA" id="ARBA00023242"/>
    </source>
</evidence>
<dbReference type="InterPro" id="IPR051095">
    <property type="entry name" value="Dros_DevTransReg"/>
</dbReference>
<dbReference type="PhylomeDB" id="B4IG86"/>
<evidence type="ECO:0000256" key="3">
    <source>
        <dbReference type="SAM" id="MobiDB-lite"/>
    </source>
</evidence>
<dbReference type="EMBL" id="CH480835">
    <property type="protein sequence ID" value="EDW48820.1"/>
    <property type="molecule type" value="Genomic_DNA"/>
</dbReference>
<dbReference type="GO" id="GO:0035041">
    <property type="term" value="P:sperm DNA decondensation"/>
    <property type="evidence" value="ECO:0007669"/>
    <property type="project" value="EnsemblMetazoa"/>
</dbReference>
<dbReference type="Gene3D" id="3.30.710.10">
    <property type="entry name" value="Potassium Channel Kv1.1, Chain A"/>
    <property type="match status" value="1"/>
</dbReference>
<organism evidence="6">
    <name type="scientific">Drosophila sechellia</name>
    <name type="common">Fruit fly</name>
    <dbReference type="NCBI Taxonomy" id="7238"/>
    <lineage>
        <taxon>Eukaryota</taxon>
        <taxon>Metazoa</taxon>
        <taxon>Ecdysozoa</taxon>
        <taxon>Arthropoda</taxon>
        <taxon>Hexapoda</taxon>
        <taxon>Insecta</taxon>
        <taxon>Pterygota</taxon>
        <taxon>Neoptera</taxon>
        <taxon>Endopterygota</taxon>
        <taxon>Diptera</taxon>
        <taxon>Brachycera</taxon>
        <taxon>Muscomorpha</taxon>
        <taxon>Ephydroidea</taxon>
        <taxon>Drosophilidae</taxon>
        <taxon>Drosophila</taxon>
        <taxon>Sophophora</taxon>
    </lineage>
</organism>
<dbReference type="GO" id="GO:0007143">
    <property type="term" value="P:female meiotic nuclear division"/>
    <property type="evidence" value="ECO:0007669"/>
    <property type="project" value="EnsemblMetazoa"/>
</dbReference>
<dbReference type="HOGENOM" id="CLU_1580180_0_0_1"/>
<evidence type="ECO:0000313" key="5">
    <source>
        <dbReference type="EMBL" id="EDW48820.1"/>
    </source>
</evidence>
<dbReference type="AlphaFoldDB" id="B4IG86"/>
<feature type="domain" description="BTB" evidence="4">
    <location>
        <begin position="1"/>
        <end position="54"/>
    </location>
</feature>
<dbReference type="PANTHER" id="PTHR23110">
    <property type="entry name" value="BTB DOMAIN TRANSCRIPTION FACTOR"/>
    <property type="match status" value="1"/>
</dbReference>